<dbReference type="GO" id="GO:0016874">
    <property type="term" value="F:ligase activity"/>
    <property type="evidence" value="ECO:0007669"/>
    <property type="project" value="UniProtKB-KW"/>
</dbReference>
<feature type="transmembrane region" description="Helical" evidence="5">
    <location>
        <begin position="115"/>
        <end position="132"/>
    </location>
</feature>
<evidence type="ECO:0000259" key="6">
    <source>
        <dbReference type="Pfam" id="PF04932"/>
    </source>
</evidence>
<dbReference type="InterPro" id="IPR051533">
    <property type="entry name" value="WaaL-like"/>
</dbReference>
<feature type="transmembrane region" description="Helical" evidence="5">
    <location>
        <begin position="375"/>
        <end position="392"/>
    </location>
</feature>
<dbReference type="Pfam" id="PF04932">
    <property type="entry name" value="Wzy_C"/>
    <property type="match status" value="1"/>
</dbReference>
<dbReference type="RefSeq" id="WP_120030464.1">
    <property type="nucleotide sequence ID" value="NZ_QVMU01000005.1"/>
</dbReference>
<feature type="transmembrane region" description="Helical" evidence="5">
    <location>
        <begin position="321"/>
        <end position="340"/>
    </location>
</feature>
<dbReference type="PANTHER" id="PTHR37422">
    <property type="entry name" value="TEICHURONIC ACID BIOSYNTHESIS PROTEIN TUAE"/>
    <property type="match status" value="1"/>
</dbReference>
<dbReference type="GO" id="GO:0016020">
    <property type="term" value="C:membrane"/>
    <property type="evidence" value="ECO:0007669"/>
    <property type="project" value="UniProtKB-SubCell"/>
</dbReference>
<dbReference type="InterPro" id="IPR007016">
    <property type="entry name" value="O-antigen_ligase-rel_domated"/>
</dbReference>
<evidence type="ECO:0000256" key="3">
    <source>
        <dbReference type="ARBA" id="ARBA00022989"/>
    </source>
</evidence>
<feature type="domain" description="O-antigen ligase-related" evidence="6">
    <location>
        <begin position="179"/>
        <end position="333"/>
    </location>
</feature>
<name>A0A3A6QHR6_9VIBR</name>
<gene>
    <name evidence="7" type="ORF">DZ860_08290</name>
</gene>
<accession>A0A3A6QHR6</accession>
<keyword evidence="3 5" id="KW-1133">Transmembrane helix</keyword>
<proteinExistence type="predicted"/>
<evidence type="ECO:0000313" key="8">
    <source>
        <dbReference type="Proteomes" id="UP000273252"/>
    </source>
</evidence>
<feature type="transmembrane region" description="Helical" evidence="5">
    <location>
        <begin position="144"/>
        <end position="166"/>
    </location>
</feature>
<evidence type="ECO:0000256" key="5">
    <source>
        <dbReference type="SAM" id="Phobius"/>
    </source>
</evidence>
<evidence type="ECO:0000313" key="7">
    <source>
        <dbReference type="EMBL" id="RJX72400.1"/>
    </source>
</evidence>
<evidence type="ECO:0000256" key="2">
    <source>
        <dbReference type="ARBA" id="ARBA00022692"/>
    </source>
</evidence>
<feature type="transmembrane region" description="Helical" evidence="5">
    <location>
        <begin position="195"/>
        <end position="212"/>
    </location>
</feature>
<reference evidence="7 8" key="1">
    <citation type="submission" date="2018-08" db="EMBL/GenBank/DDBJ databases">
        <title>Vibrio isolated from the Eastern China Marginal Seas.</title>
        <authorList>
            <person name="Li Y."/>
        </authorList>
    </citation>
    <scope>NUCLEOTIDE SEQUENCE [LARGE SCALE GENOMIC DNA]</scope>
    <source>
        <strain evidence="7 8">BEI233</strain>
    </source>
</reference>
<keyword evidence="4 5" id="KW-0472">Membrane</keyword>
<dbReference type="Proteomes" id="UP000273252">
    <property type="component" value="Unassembled WGS sequence"/>
</dbReference>
<sequence length="406" mass="46993">MLNIINKEKTLSVIFLLPLFWMATGMLWDGDGDMRLVPIILIVSLISTFYFRFEVIKENFKNSIWIKALLVSGVFSIVAYQTYGFDSRELRATLGILFLLSITPKKYYTVERLQWFLFFSAITCFVYAYYYQEMTLLNRGAWPINAIPFATICGLISVSSIGVIFLQLNKLLKWLSIFSLILSFSSLLISQSRGPLIAFVSIIVFVLFFYGLKKSKLKTIVFLCLVILSCYFISNIPIVKERIETTVAEYNSIKNGNYNTSIGYRINMQKIAFKLWCKKPIIGYGKDIRYEFDEMLLKGDIDKELHRFITMTFHNGYLDKFVMYGLMGGGIFLLFIIYPIIVARKYRETNHWILLILLSGFIAICNLSDAPFINAQAAIYYFFLIGFIMTMLENEREKQDEALLLS</sequence>
<protein>
    <submittedName>
        <fullName evidence="7">O-antigen ligase family protein</fullName>
    </submittedName>
</protein>
<dbReference type="AlphaFoldDB" id="A0A3A6QHR6"/>
<feature type="transmembrane region" description="Helical" evidence="5">
    <location>
        <begin position="352"/>
        <end position="369"/>
    </location>
</feature>
<keyword evidence="8" id="KW-1185">Reference proteome</keyword>
<evidence type="ECO:0000256" key="1">
    <source>
        <dbReference type="ARBA" id="ARBA00004141"/>
    </source>
</evidence>
<feature type="transmembrane region" description="Helical" evidence="5">
    <location>
        <begin position="12"/>
        <end position="28"/>
    </location>
</feature>
<feature type="transmembrane region" description="Helical" evidence="5">
    <location>
        <begin position="65"/>
        <end position="84"/>
    </location>
</feature>
<feature type="transmembrane region" description="Helical" evidence="5">
    <location>
        <begin position="34"/>
        <end position="53"/>
    </location>
</feature>
<feature type="transmembrane region" description="Helical" evidence="5">
    <location>
        <begin position="219"/>
        <end position="239"/>
    </location>
</feature>
<comment type="subcellular location">
    <subcellularLocation>
        <location evidence="1">Membrane</location>
        <topology evidence="1">Multi-pass membrane protein</topology>
    </subcellularLocation>
</comment>
<evidence type="ECO:0000256" key="4">
    <source>
        <dbReference type="ARBA" id="ARBA00023136"/>
    </source>
</evidence>
<organism evidence="7 8">
    <name type="scientific">Vibrio sinensis</name>
    <dbReference type="NCBI Taxonomy" id="2302434"/>
    <lineage>
        <taxon>Bacteria</taxon>
        <taxon>Pseudomonadati</taxon>
        <taxon>Pseudomonadota</taxon>
        <taxon>Gammaproteobacteria</taxon>
        <taxon>Vibrionales</taxon>
        <taxon>Vibrionaceae</taxon>
        <taxon>Vibrio</taxon>
    </lineage>
</organism>
<dbReference type="PANTHER" id="PTHR37422:SF17">
    <property type="entry name" value="O-ANTIGEN LIGASE"/>
    <property type="match status" value="1"/>
</dbReference>
<keyword evidence="2 5" id="KW-0812">Transmembrane</keyword>
<keyword evidence="7" id="KW-0436">Ligase</keyword>
<dbReference type="EMBL" id="QVMU01000005">
    <property type="protein sequence ID" value="RJX72400.1"/>
    <property type="molecule type" value="Genomic_DNA"/>
</dbReference>
<dbReference type="OrthoDB" id="6358855at2"/>
<comment type="caution">
    <text evidence="7">The sequence shown here is derived from an EMBL/GenBank/DDBJ whole genome shotgun (WGS) entry which is preliminary data.</text>
</comment>